<keyword evidence="4 5" id="KW-0472">Membrane</keyword>
<organism evidence="7 8">
    <name type="scientific">Biomphalaria glabrata</name>
    <name type="common">Bloodfluke planorb</name>
    <name type="synonym">Freshwater snail</name>
    <dbReference type="NCBI Taxonomy" id="6526"/>
    <lineage>
        <taxon>Eukaryota</taxon>
        <taxon>Metazoa</taxon>
        <taxon>Spiralia</taxon>
        <taxon>Lophotrochozoa</taxon>
        <taxon>Mollusca</taxon>
        <taxon>Gastropoda</taxon>
        <taxon>Heterobranchia</taxon>
        <taxon>Euthyneura</taxon>
        <taxon>Panpulmonata</taxon>
        <taxon>Hygrophila</taxon>
        <taxon>Lymnaeoidea</taxon>
        <taxon>Planorbidae</taxon>
        <taxon>Biomphalaria</taxon>
    </lineage>
</organism>
<dbReference type="KEGG" id="bgt:106073072"/>
<feature type="transmembrane region" description="Helical" evidence="5">
    <location>
        <begin position="159"/>
        <end position="179"/>
    </location>
</feature>
<evidence type="ECO:0000313" key="8">
    <source>
        <dbReference type="Proteomes" id="UP000076420"/>
    </source>
</evidence>
<reference evidence="7" key="1">
    <citation type="submission" date="2020-05" db="UniProtKB">
        <authorList>
            <consortium name="EnsemblMetazoa"/>
        </authorList>
    </citation>
    <scope>IDENTIFICATION</scope>
    <source>
        <strain evidence="7">BB02</strain>
    </source>
</reference>
<feature type="transmembrane region" description="Helical" evidence="5">
    <location>
        <begin position="185"/>
        <end position="208"/>
    </location>
</feature>
<keyword evidence="3 5" id="KW-1133">Transmembrane helix</keyword>
<feature type="transmembrane region" description="Helical" evidence="5">
    <location>
        <begin position="26"/>
        <end position="46"/>
    </location>
</feature>
<dbReference type="SUPFAM" id="SSF103473">
    <property type="entry name" value="MFS general substrate transporter"/>
    <property type="match status" value="1"/>
</dbReference>
<dbReference type="Proteomes" id="UP000076420">
    <property type="component" value="Unassembled WGS sequence"/>
</dbReference>
<evidence type="ECO:0000313" key="7">
    <source>
        <dbReference type="EnsemblMetazoa" id="BGLB027217-PA"/>
    </source>
</evidence>
<accession>A0A2C9L5C7</accession>
<dbReference type="PANTHER" id="PTHR24064">
    <property type="entry name" value="SOLUTE CARRIER FAMILY 22 MEMBER"/>
    <property type="match status" value="1"/>
</dbReference>
<gene>
    <name evidence="7" type="primary">106073072</name>
</gene>
<keyword evidence="2 5" id="KW-0812">Transmembrane</keyword>
<dbReference type="GO" id="GO:0022857">
    <property type="term" value="F:transmembrane transporter activity"/>
    <property type="evidence" value="ECO:0007669"/>
    <property type="project" value="InterPro"/>
</dbReference>
<dbReference type="GO" id="GO:0016020">
    <property type="term" value="C:membrane"/>
    <property type="evidence" value="ECO:0007669"/>
    <property type="project" value="UniProtKB-SubCell"/>
</dbReference>
<dbReference type="VEuPathDB" id="VectorBase:BGLAX_038184"/>
<dbReference type="Gene3D" id="1.20.1250.20">
    <property type="entry name" value="MFS general substrate transporter like domains"/>
    <property type="match status" value="1"/>
</dbReference>
<evidence type="ECO:0000256" key="3">
    <source>
        <dbReference type="ARBA" id="ARBA00022989"/>
    </source>
</evidence>
<name>A0A2C9L5C7_BIOGL</name>
<evidence type="ECO:0000256" key="4">
    <source>
        <dbReference type="ARBA" id="ARBA00023136"/>
    </source>
</evidence>
<evidence type="ECO:0000256" key="2">
    <source>
        <dbReference type="ARBA" id="ARBA00022692"/>
    </source>
</evidence>
<dbReference type="InterPro" id="IPR020846">
    <property type="entry name" value="MFS_dom"/>
</dbReference>
<proteinExistence type="predicted"/>
<comment type="subcellular location">
    <subcellularLocation>
        <location evidence="1">Membrane</location>
        <topology evidence="1">Multi-pass membrane protein</topology>
    </subcellularLocation>
</comment>
<dbReference type="InterPro" id="IPR005828">
    <property type="entry name" value="MFS_sugar_transport-like"/>
</dbReference>
<evidence type="ECO:0000256" key="5">
    <source>
        <dbReference type="SAM" id="Phobius"/>
    </source>
</evidence>
<evidence type="ECO:0000259" key="6">
    <source>
        <dbReference type="PROSITE" id="PS50850"/>
    </source>
</evidence>
<dbReference type="PROSITE" id="PS50850">
    <property type="entry name" value="MFS"/>
    <property type="match status" value="1"/>
</dbReference>
<dbReference type="Pfam" id="PF00083">
    <property type="entry name" value="Sugar_tr"/>
    <property type="match status" value="1"/>
</dbReference>
<dbReference type="AlphaFoldDB" id="A0A2C9L5C7"/>
<feature type="domain" description="Major facilitator superfamily (MFS) profile" evidence="6">
    <location>
        <begin position="81"/>
        <end position="233"/>
    </location>
</feature>
<dbReference type="STRING" id="6526.A0A2C9L5C7"/>
<dbReference type="VEuPathDB" id="VectorBase:BGLB027217"/>
<dbReference type="EnsemblMetazoa" id="BGLB027217-RA">
    <property type="protein sequence ID" value="BGLB027217-PA"/>
    <property type="gene ID" value="BGLB027217"/>
</dbReference>
<dbReference type="OrthoDB" id="6100430at2759"/>
<dbReference type="InterPro" id="IPR036259">
    <property type="entry name" value="MFS_trans_sf"/>
</dbReference>
<evidence type="ECO:0000256" key="1">
    <source>
        <dbReference type="ARBA" id="ARBA00004141"/>
    </source>
</evidence>
<sequence length="233" mass="26034">MDQGAIIDRVFIALKWNGFYQTSRTAVLLLSLANLGLTAVSVVFIGKAVDHKCRRLQSFNITIEDVSYDITSNSSSLPFEISYTQCSVDVRNGSDLIFTSSCRDGYEYNVSMTSSFVAEWDLVCNEESFSDFSQTVLVLGEMFGSLFLTRFADRYGRKVSFIATSLVFLAANMTCAVSPNFIFYLAFRFITGLSVAVESFCCIFVDIYQIKSYVALNWSSVTRLDLLCSHIGL</sequence>
<protein>
    <recommendedName>
        <fullName evidence="6">Major facilitator superfamily (MFS) profile domain-containing protein</fullName>
    </recommendedName>
</protein>